<accession>A0A9X0CFG1</accession>
<dbReference type="FunFam" id="2.60.40.60:FF:000033">
    <property type="entry name" value="FAT atypical cadherin 1"/>
    <property type="match status" value="1"/>
</dbReference>
<keyword evidence="4" id="KW-0677">Repeat</keyword>
<proteinExistence type="predicted"/>
<evidence type="ECO:0000313" key="12">
    <source>
        <dbReference type="EMBL" id="KAJ7334492.1"/>
    </source>
</evidence>
<feature type="domain" description="Cadherin" evidence="11">
    <location>
        <begin position="581"/>
        <end position="674"/>
    </location>
</feature>
<protein>
    <submittedName>
        <fullName evidence="12">Protocadherin Fat 4</fullName>
    </submittedName>
</protein>
<dbReference type="SMART" id="SM00112">
    <property type="entry name" value="CA"/>
    <property type="match status" value="6"/>
</dbReference>
<dbReference type="InterPro" id="IPR002126">
    <property type="entry name" value="Cadherin-like_dom"/>
</dbReference>
<comment type="subcellular location">
    <subcellularLocation>
        <location evidence="1">Membrane</location>
        <topology evidence="1">Single-pass membrane protein</topology>
    </subcellularLocation>
</comment>
<keyword evidence="6" id="KW-0130">Cell adhesion</keyword>
<dbReference type="InterPro" id="IPR050971">
    <property type="entry name" value="Cadherin-domain_protein"/>
</dbReference>
<keyword evidence="8 10" id="KW-0472">Membrane</keyword>
<evidence type="ECO:0000256" key="3">
    <source>
        <dbReference type="ARBA" id="ARBA00022729"/>
    </source>
</evidence>
<gene>
    <name evidence="12" type="primary">FAT4_3</name>
    <name evidence="12" type="ORF">OS493_014813</name>
</gene>
<dbReference type="Gene3D" id="2.60.40.60">
    <property type="entry name" value="Cadherins"/>
    <property type="match status" value="7"/>
</dbReference>
<feature type="domain" description="Cadherin" evidence="11">
    <location>
        <begin position="473"/>
        <end position="580"/>
    </location>
</feature>
<dbReference type="SUPFAM" id="SSF49313">
    <property type="entry name" value="Cadherin-like"/>
    <property type="match status" value="6"/>
</dbReference>
<dbReference type="InterPro" id="IPR015919">
    <property type="entry name" value="Cadherin-like_sf"/>
</dbReference>
<evidence type="ECO:0000256" key="7">
    <source>
        <dbReference type="ARBA" id="ARBA00022989"/>
    </source>
</evidence>
<evidence type="ECO:0000256" key="8">
    <source>
        <dbReference type="ARBA" id="ARBA00023136"/>
    </source>
</evidence>
<sequence length="974" mass="110244">MSWYNLTIQAFNTEENKTSTKVLSINVTDENDNAPVFPRTNYSVTIFSNLSSGSEIFRISATDADIGENARMRFYLLNHQSLFRMLPDSGTILLNQKVRVDSRRSYTLIVAARNGAHKTITSIKVRVLAVNEFRPFFEHLQYRIKVSEAMKSGNSVTKVLAKDFDYGTNGELNFSIIAGNASYFSIDDEGVVRTRESLLTLGGLNCSLTVIVSDLGTPPKRAKHIAKVFITIEEIRKHKVTFDLKEYHVTIAENTPVGSTILTVRAVTGVKRTRLDAERRLEKKSKRVVYSIGNPDGNLKFTIGKHTGIIKTKVAMDYEKVKEYRLTLFAKDTEKRDETGHHELDQAEVRIHILDLNDNAPRFVLDSYQEVISENATVDSEILRVTATDPDSGTNGQVHYSISNGNWNGTFELDNKNGVLKLQQRLKKQISNFFNLTIIATDYGMPFKISKPAFVYLKIRRSARPCSEKLIFPVAVYLTSVNESCRLGTHILRVRAKIGKCGYGGRINYFLSEIRDPEVEDHFVINSQTGVIRLIKPLDFEVRNRYAFYVGAVDIQTENTVDTVLVRISVEDENDNKPVFYKQRYKELISEQPEPGTEVAMVKAFDNDSGKNAEMEFFLISGSGGFFRINPKSGIISTAKKIKEQNLRLFNITVSVSDHGMPPLSAVRQAQVSILVFTPLQSTLILIETTDKTMTVRFNLRYLARNNIAKYGIIVQEYVEDDTKYKEITEKEPLTWYKVAQEGQSHHRYITKVIPSNPTGLDVKVGVEKNCDNRDGDSDFCNGPLLSGRKYRFQLRAYLKSTGPFEDVAFQDSGLSDPHFTALPQPKASYKKGEGRTNYDAVVYSVGTALVLVIILAFLRGFYRLKLDRKRIHEEKKKRISFPMSNPRFQEPNSPVEKIKTPGPAKKMVAVNHDKGSEFSHRDEDEGSSPDSALGHARLELLRKQYLSVFCTAGSPQMKAQDHYKKEDVQPYRK</sequence>
<evidence type="ECO:0000256" key="6">
    <source>
        <dbReference type="ARBA" id="ARBA00022889"/>
    </source>
</evidence>
<evidence type="ECO:0000259" key="11">
    <source>
        <dbReference type="PROSITE" id="PS50268"/>
    </source>
</evidence>
<dbReference type="PANTHER" id="PTHR24025:SF23">
    <property type="entry name" value="NEURAL-CADHERIN"/>
    <property type="match status" value="1"/>
</dbReference>
<dbReference type="GO" id="GO:0007156">
    <property type="term" value="P:homophilic cell adhesion via plasma membrane adhesion molecules"/>
    <property type="evidence" value="ECO:0007669"/>
    <property type="project" value="InterPro"/>
</dbReference>
<evidence type="ECO:0000256" key="9">
    <source>
        <dbReference type="PROSITE-ProRule" id="PRU00043"/>
    </source>
</evidence>
<feature type="domain" description="Cadherin" evidence="11">
    <location>
        <begin position="4"/>
        <end position="37"/>
    </location>
</feature>
<feature type="domain" description="Cadherin" evidence="11">
    <location>
        <begin position="364"/>
        <end position="475"/>
    </location>
</feature>
<keyword evidence="2 10" id="KW-0812">Transmembrane</keyword>
<keyword evidence="5 9" id="KW-0106">Calcium</keyword>
<dbReference type="GO" id="GO:0005886">
    <property type="term" value="C:plasma membrane"/>
    <property type="evidence" value="ECO:0007669"/>
    <property type="project" value="InterPro"/>
</dbReference>
<keyword evidence="7 10" id="KW-1133">Transmembrane helix</keyword>
<reference evidence="12" key="1">
    <citation type="submission" date="2023-01" db="EMBL/GenBank/DDBJ databases">
        <title>Genome assembly of the deep-sea coral Lophelia pertusa.</title>
        <authorList>
            <person name="Herrera S."/>
            <person name="Cordes E."/>
        </authorList>
    </citation>
    <scope>NUCLEOTIDE SEQUENCE</scope>
    <source>
        <strain evidence="12">USNM1676648</strain>
        <tissue evidence="12">Polyp</tissue>
    </source>
</reference>
<feature type="domain" description="Cadherin" evidence="11">
    <location>
        <begin position="38"/>
        <end position="137"/>
    </location>
</feature>
<evidence type="ECO:0000313" key="13">
    <source>
        <dbReference type="Proteomes" id="UP001163046"/>
    </source>
</evidence>
<dbReference type="GO" id="GO:0005911">
    <property type="term" value="C:cell-cell junction"/>
    <property type="evidence" value="ECO:0007669"/>
    <property type="project" value="TreeGrafter"/>
</dbReference>
<evidence type="ECO:0000256" key="10">
    <source>
        <dbReference type="SAM" id="Phobius"/>
    </source>
</evidence>
<dbReference type="PROSITE" id="PS50268">
    <property type="entry name" value="CADHERIN_2"/>
    <property type="match status" value="7"/>
</dbReference>
<dbReference type="GO" id="GO:0005509">
    <property type="term" value="F:calcium ion binding"/>
    <property type="evidence" value="ECO:0007669"/>
    <property type="project" value="UniProtKB-UniRule"/>
</dbReference>
<dbReference type="EMBL" id="MU827784">
    <property type="protein sequence ID" value="KAJ7334492.1"/>
    <property type="molecule type" value="Genomic_DNA"/>
</dbReference>
<keyword evidence="3" id="KW-0732">Signal</keyword>
<evidence type="ECO:0000256" key="4">
    <source>
        <dbReference type="ARBA" id="ARBA00022737"/>
    </source>
</evidence>
<keyword evidence="13" id="KW-1185">Reference proteome</keyword>
<dbReference type="CDD" id="cd11304">
    <property type="entry name" value="Cadherin_repeat"/>
    <property type="match status" value="7"/>
</dbReference>
<evidence type="ECO:0000256" key="1">
    <source>
        <dbReference type="ARBA" id="ARBA00004167"/>
    </source>
</evidence>
<name>A0A9X0CFG1_9CNID</name>
<dbReference type="Pfam" id="PF00028">
    <property type="entry name" value="Cadherin"/>
    <property type="match status" value="6"/>
</dbReference>
<dbReference type="FunFam" id="2.60.40.60:FF:000021">
    <property type="entry name" value="FAT atypical cadherin 1"/>
    <property type="match status" value="1"/>
</dbReference>
<feature type="domain" description="Cadherin" evidence="11">
    <location>
        <begin position="138"/>
        <end position="242"/>
    </location>
</feature>
<comment type="caution">
    <text evidence="12">The sequence shown here is derived from an EMBL/GenBank/DDBJ whole genome shotgun (WGS) entry which is preliminary data.</text>
</comment>
<organism evidence="12 13">
    <name type="scientific">Desmophyllum pertusum</name>
    <dbReference type="NCBI Taxonomy" id="174260"/>
    <lineage>
        <taxon>Eukaryota</taxon>
        <taxon>Metazoa</taxon>
        <taxon>Cnidaria</taxon>
        <taxon>Anthozoa</taxon>
        <taxon>Hexacorallia</taxon>
        <taxon>Scleractinia</taxon>
        <taxon>Caryophylliina</taxon>
        <taxon>Caryophylliidae</taxon>
        <taxon>Desmophyllum</taxon>
    </lineage>
</organism>
<evidence type="ECO:0000256" key="2">
    <source>
        <dbReference type="ARBA" id="ARBA00022692"/>
    </source>
</evidence>
<feature type="transmembrane region" description="Helical" evidence="10">
    <location>
        <begin position="841"/>
        <end position="863"/>
    </location>
</feature>
<feature type="domain" description="Cadherin" evidence="11">
    <location>
        <begin position="243"/>
        <end position="363"/>
    </location>
</feature>
<dbReference type="PANTHER" id="PTHR24025">
    <property type="entry name" value="DESMOGLEIN FAMILY MEMBER"/>
    <property type="match status" value="1"/>
</dbReference>
<evidence type="ECO:0000256" key="5">
    <source>
        <dbReference type="ARBA" id="ARBA00022837"/>
    </source>
</evidence>
<dbReference type="AlphaFoldDB" id="A0A9X0CFG1"/>
<dbReference type="Proteomes" id="UP001163046">
    <property type="component" value="Unassembled WGS sequence"/>
</dbReference>
<dbReference type="PROSITE" id="PS00232">
    <property type="entry name" value="CADHERIN_1"/>
    <property type="match status" value="3"/>
</dbReference>
<dbReference type="OrthoDB" id="5952955at2759"/>
<dbReference type="InterPro" id="IPR020894">
    <property type="entry name" value="Cadherin_CS"/>
</dbReference>
<dbReference type="PRINTS" id="PR00205">
    <property type="entry name" value="CADHERIN"/>
</dbReference>